<evidence type="ECO:0000259" key="1">
    <source>
        <dbReference type="PROSITE" id="PS51186"/>
    </source>
</evidence>
<dbReference type="InterPro" id="IPR000182">
    <property type="entry name" value="GNAT_dom"/>
</dbReference>
<evidence type="ECO:0000313" key="2">
    <source>
        <dbReference type="EMBL" id="GAA4508167.1"/>
    </source>
</evidence>
<name>A0ABP8QRS3_9ACTN</name>
<protein>
    <submittedName>
        <fullName evidence="2">GNAT family protein</fullName>
    </submittedName>
</protein>
<evidence type="ECO:0000313" key="3">
    <source>
        <dbReference type="Proteomes" id="UP001500503"/>
    </source>
</evidence>
<accession>A0ABP8QRS3</accession>
<sequence length="217" mass="23757">MSVRLDVPVLAGDVVRLEPLTVRHAPDLAEAVEEDRSSYDFTLVPRADEIPDYVAAQLARDGLTPFAQVRLADGKAVGCTGLWDPRGWPDRPGLRAIEIGFTWLAASAQGTGINAEAKLLLLSYAFDVLGVTRVDLKTDARNHRCRRALERLGIPFEGVLRAWSMSWARGEEGKVRDSAMFAVVAGEWPAVEPVLRTRLAAAISRSRAVRKAENDLA</sequence>
<proteinExistence type="predicted"/>
<feature type="domain" description="N-acetyltransferase" evidence="1">
    <location>
        <begin position="15"/>
        <end position="177"/>
    </location>
</feature>
<dbReference type="InterPro" id="IPR016181">
    <property type="entry name" value="Acyl_CoA_acyltransferase"/>
</dbReference>
<dbReference type="PROSITE" id="PS51186">
    <property type="entry name" value="GNAT"/>
    <property type="match status" value="1"/>
</dbReference>
<dbReference type="PANTHER" id="PTHR43610">
    <property type="entry name" value="BLL6696 PROTEIN"/>
    <property type="match status" value="1"/>
</dbReference>
<dbReference type="Gene3D" id="3.40.630.30">
    <property type="match status" value="1"/>
</dbReference>
<reference evidence="3" key="1">
    <citation type="journal article" date="2019" name="Int. J. Syst. Evol. Microbiol.">
        <title>The Global Catalogue of Microorganisms (GCM) 10K type strain sequencing project: providing services to taxonomists for standard genome sequencing and annotation.</title>
        <authorList>
            <consortium name="The Broad Institute Genomics Platform"/>
            <consortium name="The Broad Institute Genome Sequencing Center for Infectious Disease"/>
            <person name="Wu L."/>
            <person name="Ma J."/>
        </authorList>
    </citation>
    <scope>NUCLEOTIDE SEQUENCE [LARGE SCALE GENOMIC DNA]</scope>
    <source>
        <strain evidence="3">JCM 17933</strain>
    </source>
</reference>
<dbReference type="Proteomes" id="UP001500503">
    <property type="component" value="Unassembled WGS sequence"/>
</dbReference>
<dbReference type="RefSeq" id="WP_345470796.1">
    <property type="nucleotide sequence ID" value="NZ_BAABHF010000042.1"/>
</dbReference>
<dbReference type="PANTHER" id="PTHR43610:SF1">
    <property type="entry name" value="N-ACETYLTRANSFERASE DOMAIN-CONTAINING PROTEIN"/>
    <property type="match status" value="1"/>
</dbReference>
<comment type="caution">
    <text evidence="2">The sequence shown here is derived from an EMBL/GenBank/DDBJ whole genome shotgun (WGS) entry which is preliminary data.</text>
</comment>
<dbReference type="Pfam" id="PF13302">
    <property type="entry name" value="Acetyltransf_3"/>
    <property type="match status" value="1"/>
</dbReference>
<organism evidence="2 3">
    <name type="scientific">Actinoallomurus oryzae</name>
    <dbReference type="NCBI Taxonomy" id="502180"/>
    <lineage>
        <taxon>Bacteria</taxon>
        <taxon>Bacillati</taxon>
        <taxon>Actinomycetota</taxon>
        <taxon>Actinomycetes</taxon>
        <taxon>Streptosporangiales</taxon>
        <taxon>Thermomonosporaceae</taxon>
        <taxon>Actinoallomurus</taxon>
    </lineage>
</organism>
<keyword evidence="3" id="KW-1185">Reference proteome</keyword>
<dbReference type="SUPFAM" id="SSF55729">
    <property type="entry name" value="Acyl-CoA N-acyltransferases (Nat)"/>
    <property type="match status" value="1"/>
</dbReference>
<dbReference type="EMBL" id="BAABHF010000042">
    <property type="protein sequence ID" value="GAA4508167.1"/>
    <property type="molecule type" value="Genomic_DNA"/>
</dbReference>
<gene>
    <name evidence="2" type="ORF">GCM10023191_067590</name>
</gene>